<comment type="caution">
    <text evidence="1">The sequence shown here is derived from an EMBL/GenBank/DDBJ whole genome shotgun (WGS) entry which is preliminary data.</text>
</comment>
<protein>
    <submittedName>
        <fullName evidence="1">Uncharacterized protein</fullName>
    </submittedName>
</protein>
<evidence type="ECO:0000313" key="2">
    <source>
        <dbReference type="Proteomes" id="UP001055072"/>
    </source>
</evidence>
<evidence type="ECO:0000313" key="1">
    <source>
        <dbReference type="EMBL" id="KAI0094254.1"/>
    </source>
</evidence>
<dbReference type="Proteomes" id="UP001055072">
    <property type="component" value="Unassembled WGS sequence"/>
</dbReference>
<keyword evidence="2" id="KW-1185">Reference proteome</keyword>
<name>A0ACB8UJP0_9APHY</name>
<proteinExistence type="predicted"/>
<reference evidence="1" key="1">
    <citation type="journal article" date="2021" name="Environ. Microbiol.">
        <title>Gene family expansions and transcriptome signatures uncover fungal adaptations to wood decay.</title>
        <authorList>
            <person name="Hage H."/>
            <person name="Miyauchi S."/>
            <person name="Viragh M."/>
            <person name="Drula E."/>
            <person name="Min B."/>
            <person name="Chaduli D."/>
            <person name="Navarro D."/>
            <person name="Favel A."/>
            <person name="Norest M."/>
            <person name="Lesage-Meessen L."/>
            <person name="Balint B."/>
            <person name="Merenyi Z."/>
            <person name="de Eugenio L."/>
            <person name="Morin E."/>
            <person name="Martinez A.T."/>
            <person name="Baldrian P."/>
            <person name="Stursova M."/>
            <person name="Martinez M.J."/>
            <person name="Novotny C."/>
            <person name="Magnuson J.K."/>
            <person name="Spatafora J.W."/>
            <person name="Maurice S."/>
            <person name="Pangilinan J."/>
            <person name="Andreopoulos W."/>
            <person name="LaButti K."/>
            <person name="Hundley H."/>
            <person name="Na H."/>
            <person name="Kuo A."/>
            <person name="Barry K."/>
            <person name="Lipzen A."/>
            <person name="Henrissat B."/>
            <person name="Riley R."/>
            <person name="Ahrendt S."/>
            <person name="Nagy L.G."/>
            <person name="Grigoriev I.V."/>
            <person name="Martin F."/>
            <person name="Rosso M.N."/>
        </authorList>
    </citation>
    <scope>NUCLEOTIDE SEQUENCE</scope>
    <source>
        <strain evidence="1">CBS 384.51</strain>
    </source>
</reference>
<dbReference type="EMBL" id="MU274900">
    <property type="protein sequence ID" value="KAI0094254.1"/>
    <property type="molecule type" value="Genomic_DNA"/>
</dbReference>
<gene>
    <name evidence="1" type="ORF">BDY19DRAFT_1052136</name>
</gene>
<sequence length="681" mass="74223">MASVSSGPRPRSWEVLDDIVPTSPSASYGNVFLASLETSGEIPIILDPGIVVDDSLILDERQRSTTYPMSSSSSSTTRDRESIGTFGIPRTLLSRRSRDIFSDAQANGLNRDSSLISFVENTPTTPKFTSQFLAPQPEECYYDKKPGVHSSLSAHMVPSVSQVSLARSLGGRIQPSTSQSSWASHSPSLGTPTRRRFKTAHSPSFASSLSMIILAAGSAPGSPTVASSLVTEAQAYASRYRQNIPALDSRSTFSNKVDFPRSVSPNDDRLSINSPVLTTFSRPSSPAPPLVMDETVTIVREGPRIRSRSCATTKSNDSNRSGRSAMSTPTTRTKAARSTNSPHSADFRKRIHLPTDTLQESSTAYSSGTAGVPGSITWLETVFLRLWMDQEGFRLAQPVFKLSAYTTAPGDPHNKEQVTEFIHGTAEFRPVKKYAFVFHHASLDPAPILRKLTCQDEDGVDYISRQATLTIKSNGVYSVFGSEDCDRSPLSPTLSNSGQAQRSEPMKLTWRFEYRVEDRYVEGTDKLRPGEKSIIPILFSCSPGLLHPSQGKKIKIMHVLRKGLVPKLASAKMEGSASAPTSPEASSFDIIPPVLPAAKEHRRVHSTVEGVSERGRQPIDPPTGESQKIGYGLKRSRAMSFSPSPKPQLEIDAGLLDKHILPPELVRKLLDNPEVAVIDQS</sequence>
<accession>A0ACB8UJP0</accession>
<organism evidence="1 2">
    <name type="scientific">Irpex rosettiformis</name>
    <dbReference type="NCBI Taxonomy" id="378272"/>
    <lineage>
        <taxon>Eukaryota</taxon>
        <taxon>Fungi</taxon>
        <taxon>Dikarya</taxon>
        <taxon>Basidiomycota</taxon>
        <taxon>Agaricomycotina</taxon>
        <taxon>Agaricomycetes</taxon>
        <taxon>Polyporales</taxon>
        <taxon>Irpicaceae</taxon>
        <taxon>Irpex</taxon>
    </lineage>
</organism>